<dbReference type="EMBL" id="BMAT01002349">
    <property type="protein sequence ID" value="GFS05226.1"/>
    <property type="molecule type" value="Genomic_DNA"/>
</dbReference>
<keyword evidence="2" id="KW-1185">Reference proteome</keyword>
<evidence type="ECO:0000313" key="2">
    <source>
        <dbReference type="Proteomes" id="UP000762676"/>
    </source>
</evidence>
<accession>A0AAV4I997</accession>
<evidence type="ECO:0000313" key="1">
    <source>
        <dbReference type="EMBL" id="GFS05226.1"/>
    </source>
</evidence>
<protein>
    <submittedName>
        <fullName evidence="1">Uncharacterized protein</fullName>
    </submittedName>
</protein>
<dbReference type="Proteomes" id="UP000762676">
    <property type="component" value="Unassembled WGS sequence"/>
</dbReference>
<comment type="caution">
    <text evidence="1">The sequence shown here is derived from an EMBL/GenBank/DDBJ whole genome shotgun (WGS) entry which is preliminary data.</text>
</comment>
<organism evidence="1 2">
    <name type="scientific">Elysia marginata</name>
    <dbReference type="NCBI Taxonomy" id="1093978"/>
    <lineage>
        <taxon>Eukaryota</taxon>
        <taxon>Metazoa</taxon>
        <taxon>Spiralia</taxon>
        <taxon>Lophotrochozoa</taxon>
        <taxon>Mollusca</taxon>
        <taxon>Gastropoda</taxon>
        <taxon>Heterobranchia</taxon>
        <taxon>Euthyneura</taxon>
        <taxon>Panpulmonata</taxon>
        <taxon>Sacoglossa</taxon>
        <taxon>Placobranchoidea</taxon>
        <taxon>Plakobranchidae</taxon>
        <taxon>Elysia</taxon>
    </lineage>
</organism>
<dbReference type="AlphaFoldDB" id="A0AAV4I997"/>
<sequence length="154" mass="16265">MLSPGARCKARGTQHPGREMHVLPAHGHWTRGCGDDAGCPSEILPAGIFSFHVTNCSCNPSTNLPPPYSTSYNSPHHGFPTVHEGPPSGRELPAHPFLTHPSQLTLSRSSHTASELVPTTHNTAGSAVVLSSVGISWLALTVYGSRSLNLCGKL</sequence>
<proteinExistence type="predicted"/>
<reference evidence="1 2" key="1">
    <citation type="journal article" date="2021" name="Elife">
        <title>Chloroplast acquisition without the gene transfer in kleptoplastic sea slugs, Plakobranchus ocellatus.</title>
        <authorList>
            <person name="Maeda T."/>
            <person name="Takahashi S."/>
            <person name="Yoshida T."/>
            <person name="Shimamura S."/>
            <person name="Takaki Y."/>
            <person name="Nagai Y."/>
            <person name="Toyoda A."/>
            <person name="Suzuki Y."/>
            <person name="Arimoto A."/>
            <person name="Ishii H."/>
            <person name="Satoh N."/>
            <person name="Nishiyama T."/>
            <person name="Hasebe M."/>
            <person name="Maruyama T."/>
            <person name="Minagawa J."/>
            <person name="Obokata J."/>
            <person name="Shigenobu S."/>
        </authorList>
    </citation>
    <scope>NUCLEOTIDE SEQUENCE [LARGE SCALE GENOMIC DNA]</scope>
</reference>
<name>A0AAV4I997_9GAST</name>
<gene>
    <name evidence="1" type="ORF">ElyMa_001194500</name>
</gene>